<evidence type="ECO:0000256" key="1">
    <source>
        <dbReference type="ARBA" id="ARBA00022729"/>
    </source>
</evidence>
<dbReference type="InterPro" id="IPR013425">
    <property type="entry name" value="Autotrns_rpt"/>
</dbReference>
<keyword evidence="2" id="KW-0812">Transmembrane</keyword>
<dbReference type="Pfam" id="PF12951">
    <property type="entry name" value="PATR"/>
    <property type="match status" value="3"/>
</dbReference>
<feature type="transmembrane region" description="Helical" evidence="2">
    <location>
        <begin position="21"/>
        <end position="41"/>
    </location>
</feature>
<keyword evidence="1" id="KW-0732">Signal</keyword>
<keyword evidence="2" id="KW-1133">Transmembrane helix</keyword>
<dbReference type="AlphaFoldDB" id="A0A934R996"/>
<proteinExistence type="predicted"/>
<dbReference type="SUPFAM" id="SSF51126">
    <property type="entry name" value="Pectin lyase-like"/>
    <property type="match status" value="1"/>
</dbReference>
<dbReference type="InterPro" id="IPR011050">
    <property type="entry name" value="Pectin_lyase_fold/virulence"/>
</dbReference>
<evidence type="ECO:0000313" key="3">
    <source>
        <dbReference type="EMBL" id="MBK1825553.1"/>
    </source>
</evidence>
<protein>
    <submittedName>
        <fullName evidence="3">Autotransporter-associated beta strand repeat-containing protein</fullName>
    </submittedName>
</protein>
<accession>A0A934R996</accession>
<keyword evidence="4" id="KW-1185">Reference proteome</keyword>
<dbReference type="EMBL" id="JAENII010000001">
    <property type="protein sequence ID" value="MBK1825553.1"/>
    <property type="molecule type" value="Genomic_DNA"/>
</dbReference>
<sequence>MKKHQTPQTQSSLFGSVRSSIVLLGLLTPVIATAADGTWIGGNINGNWSDTANWQDGIVGDGAASVVSVTADYIGTGGAAKSVTIDTTSRTVGVLTIGDTDPGTAGKMQIFGDGATDLTFDNSGSGAVVTNIGGVNNGLVLPMFLLDDLTLNNNADTLMVLADDISAGDAGSYTITNAGTGTAELRVGTGIADGGGTVAFTQNSATSNTAFFNSVNTYTGLTTISAGSLSVEEGGTLGMGDTLNDSALLFNRSGGEYTYAGAISGIGTVTQSGAGTVTLSGASTYTGATSITSGTLDITGSLTSDVTVGADATLSGEGSTTGAVTLENAGVLSVDPLTAGAFSTTGTLTTNATTLIALESLPADSNPFTLINYGTYVGSVTDFFTENYRTSGVVDDSANNRLTLAIDVQSSNWTGGDALVPTFWDVGNGENWSSSDSLYYDADSVTFGDTAAGLVEVQFPVAPNTVTFANTNGNNYTIDDVTAGSETITTTSGGINVTGGGDVTMNIKLTGNTDITHSGTGTLSLGGGGAVNNDFIGTITVDGGGTLKNLRNTDNINSLGDFGNTFSFTNGSTFDLNSIANHRDYQNYGAGSFFFGDGTTISNSGNTSNDAFGDQLVFGGDVTFDGTGRFDIQGTIDVTGTDITITLENNVGNVISGDNGAQSIAEWVVNDGILIVSNDNALGDNATITVNPGAGLRGNIATNQVRTIPNDVTLAGGQLESGFQNSDTYFTGAIDVTADSRIVPNTNDNDDREIHLIGSLTESGLGGDLTIDSGTTVLTSSLDLTGFTGDFILDKSLTRNTVLQIQDGIDVTQDVVVVDGPGLKEIHVTTGNSATISGNITINDTTAESFDLLVQDASDTLTVSGDISGTGGAGLTKTLPGSLILSGQNSYAGNSVIYNGIVTLTSSSRTTIYPTVDATSNQIDVRGAGVVNADGELYFDLSAADATAGNSWQIITGAGTVTPGGTFTVNSSLGAFSNAGSEWTLDDGSNLWTFDLLTGALSVATAGTPFDTWMAQFTTLSGPDTDPGADPDGDNVDNFTEFAFDGNPEDGSNNGRIHLFTEDTVPNDVLVLTVAVRSDTGAWSGSDALTASSAPDGVDYTIEGSLDLLAFDQVISEVSPVQDAGLAPLSAGYKWQSFKLNGSEGLSGKGFMRAAAAEVAE</sequence>
<dbReference type="RefSeq" id="WP_200275286.1">
    <property type="nucleotide sequence ID" value="NZ_JAENII010000001.1"/>
</dbReference>
<gene>
    <name evidence="3" type="ORF">JIN81_00855</name>
</gene>
<evidence type="ECO:0000313" key="4">
    <source>
        <dbReference type="Proteomes" id="UP000658278"/>
    </source>
</evidence>
<comment type="caution">
    <text evidence="3">The sequence shown here is derived from an EMBL/GenBank/DDBJ whole genome shotgun (WGS) entry which is preliminary data.</text>
</comment>
<evidence type="ECO:0000256" key="2">
    <source>
        <dbReference type="SAM" id="Phobius"/>
    </source>
</evidence>
<organism evidence="3 4">
    <name type="scientific">Haloferula rosea</name>
    <dbReference type="NCBI Taxonomy" id="490093"/>
    <lineage>
        <taxon>Bacteria</taxon>
        <taxon>Pseudomonadati</taxon>
        <taxon>Verrucomicrobiota</taxon>
        <taxon>Verrucomicrobiia</taxon>
        <taxon>Verrucomicrobiales</taxon>
        <taxon>Verrucomicrobiaceae</taxon>
        <taxon>Haloferula</taxon>
    </lineage>
</organism>
<dbReference type="NCBIfam" id="TIGR02601">
    <property type="entry name" value="autotrns_rpt"/>
    <property type="match status" value="1"/>
</dbReference>
<name>A0A934R996_9BACT</name>
<reference evidence="3" key="1">
    <citation type="submission" date="2021-01" db="EMBL/GenBank/DDBJ databases">
        <title>Modified the classification status of verrucomicrobia.</title>
        <authorList>
            <person name="Feng X."/>
        </authorList>
    </citation>
    <scope>NUCLEOTIDE SEQUENCE</scope>
    <source>
        <strain evidence="3">KCTC 22201</strain>
    </source>
</reference>
<dbReference type="Proteomes" id="UP000658278">
    <property type="component" value="Unassembled WGS sequence"/>
</dbReference>
<keyword evidence="2" id="KW-0472">Membrane</keyword>